<dbReference type="InterPro" id="IPR016162">
    <property type="entry name" value="Ald_DH_N"/>
</dbReference>
<name>A0AAQ4RQ21_GASAC</name>
<dbReference type="GO" id="GO:0005737">
    <property type="term" value="C:cytoplasm"/>
    <property type="evidence" value="ECO:0007669"/>
    <property type="project" value="TreeGrafter"/>
</dbReference>
<dbReference type="Pfam" id="PF00171">
    <property type="entry name" value="Aldedh"/>
    <property type="match status" value="2"/>
</dbReference>
<evidence type="ECO:0000313" key="10">
    <source>
        <dbReference type="Ensembl" id="ENSGACP00000064693.1"/>
    </source>
</evidence>
<keyword evidence="2 4" id="KW-0560">Oxidoreductase</keyword>
<dbReference type="InterPro" id="IPR016161">
    <property type="entry name" value="Ald_DH/histidinol_DH"/>
</dbReference>
<evidence type="ECO:0000256" key="6">
    <source>
        <dbReference type="PROSITE-ProRule" id="PRU10007"/>
    </source>
</evidence>
<dbReference type="PROSITE" id="PS00070">
    <property type="entry name" value="ALDEHYDE_DEHYDR_CYS"/>
    <property type="match status" value="1"/>
</dbReference>
<dbReference type="InterPro" id="IPR015590">
    <property type="entry name" value="Aldehyde_DH_dom"/>
</dbReference>
<evidence type="ECO:0000256" key="3">
    <source>
        <dbReference type="ARBA" id="ARBA00023027"/>
    </source>
</evidence>
<evidence type="ECO:0000259" key="9">
    <source>
        <dbReference type="Pfam" id="PF00171"/>
    </source>
</evidence>
<dbReference type="Gene3D" id="3.40.309.10">
    <property type="entry name" value="Aldehyde Dehydrogenase, Chain A, domain 2"/>
    <property type="match status" value="2"/>
</dbReference>
<evidence type="ECO:0000313" key="11">
    <source>
        <dbReference type="Proteomes" id="UP000007635"/>
    </source>
</evidence>
<reference evidence="10 11" key="1">
    <citation type="journal article" date="2021" name="G3 (Bethesda)">
        <title>Improved contiguity of the threespine stickleback genome using long-read sequencing.</title>
        <authorList>
            <person name="Nath S."/>
            <person name="Shaw D.E."/>
            <person name="White M.A."/>
        </authorList>
    </citation>
    <scope>NUCLEOTIDE SEQUENCE [LARGE SCALE GENOMIC DNA]</scope>
    <source>
        <strain evidence="10 11">Lake Benthic</strain>
    </source>
</reference>
<dbReference type="Ensembl" id="ENSGACT00000031178.1">
    <property type="protein sequence ID" value="ENSGACP00000064693.1"/>
    <property type="gene ID" value="ENSGACG00000013496.2"/>
</dbReference>
<reference evidence="10" key="3">
    <citation type="submission" date="2025-09" db="UniProtKB">
        <authorList>
            <consortium name="Ensembl"/>
        </authorList>
    </citation>
    <scope>IDENTIFICATION</scope>
</reference>
<dbReference type="PIRSF" id="PIRSF036492">
    <property type="entry name" value="ALDH"/>
    <property type="match status" value="1"/>
</dbReference>
<evidence type="ECO:0000256" key="1">
    <source>
        <dbReference type="ARBA" id="ARBA00009986"/>
    </source>
</evidence>
<organism evidence="10 11">
    <name type="scientific">Gasterosteus aculeatus aculeatus</name>
    <name type="common">three-spined stickleback</name>
    <dbReference type="NCBI Taxonomy" id="481459"/>
    <lineage>
        <taxon>Eukaryota</taxon>
        <taxon>Metazoa</taxon>
        <taxon>Chordata</taxon>
        <taxon>Craniata</taxon>
        <taxon>Vertebrata</taxon>
        <taxon>Euteleostomi</taxon>
        <taxon>Actinopterygii</taxon>
        <taxon>Neopterygii</taxon>
        <taxon>Teleostei</taxon>
        <taxon>Neoteleostei</taxon>
        <taxon>Acanthomorphata</taxon>
        <taxon>Eupercaria</taxon>
        <taxon>Perciformes</taxon>
        <taxon>Cottioidei</taxon>
        <taxon>Gasterosteales</taxon>
        <taxon>Gasterosteidae</taxon>
        <taxon>Gasterosteus</taxon>
    </lineage>
</organism>
<dbReference type="GeneTree" id="ENSGT00940000157944"/>
<dbReference type="InterPro" id="IPR016160">
    <property type="entry name" value="Ald_DH_CS_CYS"/>
</dbReference>
<dbReference type="AlphaFoldDB" id="A0AAQ4RQ21"/>
<evidence type="ECO:0000256" key="7">
    <source>
        <dbReference type="RuleBase" id="RU003345"/>
    </source>
</evidence>
<feature type="domain" description="Aldehyde dehydrogenase" evidence="9">
    <location>
        <begin position="4"/>
        <end position="370"/>
    </location>
</feature>
<dbReference type="FunFam" id="3.40.309.10:FF:000003">
    <property type="entry name" value="Aldehyde dehydrogenase"/>
    <property type="match status" value="1"/>
</dbReference>
<feature type="transmembrane region" description="Helical" evidence="8">
    <location>
        <begin position="495"/>
        <end position="520"/>
    </location>
</feature>
<evidence type="ECO:0000256" key="5">
    <source>
        <dbReference type="PIRSR" id="PIRSR036492-1"/>
    </source>
</evidence>
<dbReference type="GO" id="GO:0004029">
    <property type="term" value="F:aldehyde dehydrogenase (NAD+) activity"/>
    <property type="evidence" value="ECO:0007669"/>
    <property type="project" value="TreeGrafter"/>
</dbReference>
<reference evidence="10" key="2">
    <citation type="submission" date="2025-08" db="UniProtKB">
        <authorList>
            <consortium name="Ensembl"/>
        </authorList>
    </citation>
    <scope>IDENTIFICATION</scope>
</reference>
<feature type="domain" description="Aldehyde dehydrogenase" evidence="9">
    <location>
        <begin position="400"/>
        <end position="451"/>
    </location>
</feature>
<keyword evidence="3" id="KW-0520">NAD</keyword>
<keyword evidence="8" id="KW-0812">Transmembrane</keyword>
<evidence type="ECO:0000256" key="8">
    <source>
        <dbReference type="SAM" id="Phobius"/>
    </source>
</evidence>
<accession>A0AAQ4RQ21</accession>
<keyword evidence="8" id="KW-0472">Membrane</keyword>
<dbReference type="GO" id="GO:0004028">
    <property type="term" value="F:3-chloroallyl aldehyde dehydrogenase activity"/>
    <property type="evidence" value="ECO:0007669"/>
    <property type="project" value="TreeGrafter"/>
</dbReference>
<sequence length="535" mass="60385">MERQAVQRAKEAFLSGRTRPLEFRLQQLHALQRLITENEAEISTALKQDINRSQYDTPLLELIGIDTEIKLALEKLAEWAAPRPAERNLLTISDEVYILPQPLGVVLIIGAWNYPWALTLLPLVGAIAAGNAAVVKPSELSEYSSLLLRALLPRYLDKDLYPVITGGVSVTQELLRLRFDHIFYTGSSAVGKLVMEAAARHLTPVTLELGGKSPCYIDKDCDIRVACRRITWGKFVNCGQTCIAPDFILCEPCIQGRVVECLRQTLLEFYGADPKSSPDYGRIINQRHFLRVMGLMEGYTPVVGGQNDASQRYIAPTVLKDVPPHSRLMQEEIFGPLLPIVAVSDMDDAIRFINEREKPLALYIFCSDKKVRGNHRSEEISMLNVLYAYLFFSWCLWKATKRMIEETTSGGVTVNDVMMHYTLSSLPFGGVGQSGMGHYHGKHTFDQLSHQRACLVRSLRMENVNLARYPPQDRRRARRVQMALRSPMIDMSKRTFVWAVTATIIGLGLFVTLLVVLLIASGLNCTCWYWRGFYN</sequence>
<proteinExistence type="inferred from homology"/>
<evidence type="ECO:0000256" key="4">
    <source>
        <dbReference type="PIRNR" id="PIRNR036492"/>
    </source>
</evidence>
<dbReference type="PANTHER" id="PTHR43570:SF22">
    <property type="entry name" value="ALDEHYDE DEHYDROGENASE"/>
    <property type="match status" value="1"/>
</dbReference>
<protein>
    <recommendedName>
        <fullName evidence="4">Aldehyde dehydrogenase</fullName>
    </recommendedName>
</protein>
<dbReference type="Gene3D" id="3.40.605.10">
    <property type="entry name" value="Aldehyde Dehydrogenase, Chain A, domain 1"/>
    <property type="match status" value="2"/>
</dbReference>
<dbReference type="SUPFAM" id="SSF53720">
    <property type="entry name" value="ALDH-like"/>
    <property type="match status" value="1"/>
</dbReference>
<feature type="active site" evidence="5 6">
    <location>
        <position position="208"/>
    </location>
</feature>
<comment type="similarity">
    <text evidence="1 4 7">Belongs to the aldehyde dehydrogenase family.</text>
</comment>
<dbReference type="InterPro" id="IPR029510">
    <property type="entry name" value="Ald_DH_CS_GLU"/>
</dbReference>
<keyword evidence="8" id="KW-1133">Transmembrane helix</keyword>
<dbReference type="CDD" id="cd07132">
    <property type="entry name" value="ALDH_F3AB"/>
    <property type="match status" value="1"/>
</dbReference>
<dbReference type="FunFam" id="3.40.605.10:FF:000004">
    <property type="entry name" value="Aldehyde dehydrogenase"/>
    <property type="match status" value="1"/>
</dbReference>
<dbReference type="InterPro" id="IPR016163">
    <property type="entry name" value="Ald_DH_C"/>
</dbReference>
<dbReference type="GO" id="GO:0006081">
    <property type="term" value="P:aldehyde metabolic process"/>
    <property type="evidence" value="ECO:0007669"/>
    <property type="project" value="InterPro"/>
</dbReference>
<dbReference type="InterPro" id="IPR012394">
    <property type="entry name" value="Aldehyde_DH_NAD(P)"/>
</dbReference>
<dbReference type="Proteomes" id="UP000007635">
    <property type="component" value="Chromosome I"/>
</dbReference>
<evidence type="ECO:0000256" key="2">
    <source>
        <dbReference type="ARBA" id="ARBA00023002"/>
    </source>
</evidence>
<feature type="active site" evidence="5">
    <location>
        <position position="242"/>
    </location>
</feature>
<dbReference type="PROSITE" id="PS00687">
    <property type="entry name" value="ALDEHYDE_DEHYDR_GLU"/>
    <property type="match status" value="1"/>
</dbReference>
<keyword evidence="11" id="KW-1185">Reference proteome</keyword>
<dbReference type="PANTHER" id="PTHR43570">
    <property type="entry name" value="ALDEHYDE DEHYDROGENASE"/>
    <property type="match status" value="1"/>
</dbReference>